<evidence type="ECO:0000256" key="1">
    <source>
        <dbReference type="ARBA" id="ARBA00001942"/>
    </source>
</evidence>
<keyword evidence="3" id="KW-0732">Signal</keyword>
<accession>A0A3S4G428</accession>
<dbReference type="InterPro" id="IPR050612">
    <property type="entry name" value="Prok_Mopterin_Oxidored"/>
</dbReference>
<organism evidence="6 7">
    <name type="scientific">Salmonella enterica subsp. enterica serovar Sanjuan</name>
    <dbReference type="NCBI Taxonomy" id="1160765"/>
    <lineage>
        <taxon>Bacteria</taxon>
        <taxon>Pseudomonadati</taxon>
        <taxon>Pseudomonadota</taxon>
        <taxon>Gammaproteobacteria</taxon>
        <taxon>Enterobacterales</taxon>
        <taxon>Enterobacteriaceae</taxon>
        <taxon>Salmonella</taxon>
    </lineage>
</organism>
<dbReference type="Pfam" id="PF18364">
    <property type="entry name" value="Molybdopterin_N"/>
    <property type="match status" value="1"/>
</dbReference>
<protein>
    <submittedName>
        <fullName evidence="6">Trimethylamine-N-oxide reductase 1</fullName>
        <ecNumber evidence="6">1.7.2.3</ecNumber>
    </submittedName>
</protein>
<keyword evidence="6" id="KW-0560">Oxidoreductase</keyword>
<dbReference type="AlphaFoldDB" id="A0A3S4G428"/>
<evidence type="ECO:0000313" key="7">
    <source>
        <dbReference type="Proteomes" id="UP000276345"/>
    </source>
</evidence>
<dbReference type="GO" id="GO:0030288">
    <property type="term" value="C:outer membrane-bounded periplasmic space"/>
    <property type="evidence" value="ECO:0007669"/>
    <property type="project" value="TreeGrafter"/>
</dbReference>
<dbReference type="InterPro" id="IPR041460">
    <property type="entry name" value="Molybdopterin_N"/>
</dbReference>
<reference evidence="6 7" key="1">
    <citation type="submission" date="2018-12" db="EMBL/GenBank/DDBJ databases">
        <authorList>
            <consortium name="Pathogen Informatics"/>
        </authorList>
    </citation>
    <scope>NUCLEOTIDE SEQUENCE [LARGE SCALE GENOMIC DNA]</scope>
    <source>
        <strain evidence="6 7">NCTC7406</strain>
    </source>
</reference>
<dbReference type="EC" id="1.7.2.3" evidence="6"/>
<evidence type="ECO:0000256" key="2">
    <source>
        <dbReference type="ARBA" id="ARBA00022505"/>
    </source>
</evidence>
<dbReference type="InterPro" id="IPR006311">
    <property type="entry name" value="TAT_signal"/>
</dbReference>
<sequence length="462" mass="51518">MDSQEINASRRRFLTAMLAVGAASALAPSPLIKKAWAAGENPEQWIQSGSHYGAFEAKVMNGEWVATRPFKHDKYPCDMLNAVREVVYNPSRVRYPMVRLDWLRQREKSDRRQRGDNRFVRVSWDRALDLFYEELERVQKTYGSSGVFTGLADWQMVGKYHKAGGAMDRGLGLHGSYVTTVGDYSAAAAQVILPHVIGSLEVYEQQTSLPLVIEHSQTIVLWGCDPIKNLQIEFLVPDHDAFGYWAQIKEAVKQGKIRVISVDPVRSKTQNYLNCEQLSLRPQTDVALMLGVAHTLYVEKRYDVNFINDYTVGFEQFLPYLLGTTDKQPKDAQWAAEICGLSAENIRDFARVLVNGRTQFMGGWCVQRMHHGEQYPWMLVVLASMVGQIGLPGGGVGFGWHYNGGGTVTSAGPVLSGLGSIANPPAAKYKPDFRGASEHIPTSRIVDCLLAPGKKSPLTERH</sequence>
<feature type="domain" description="Molybdopterin oxidoreductase N-terminal" evidence="5">
    <location>
        <begin position="48"/>
        <end position="88"/>
    </location>
</feature>
<keyword evidence="2" id="KW-0500">Molybdenum</keyword>
<dbReference type="Gene3D" id="3.40.228.10">
    <property type="entry name" value="Dimethylsulfoxide Reductase, domain 2"/>
    <property type="match status" value="1"/>
</dbReference>
<dbReference type="GO" id="GO:0050626">
    <property type="term" value="F:trimethylamine-N-oxide reductase (cytochrome c) activity"/>
    <property type="evidence" value="ECO:0007669"/>
    <property type="project" value="UniProtKB-EC"/>
</dbReference>
<comment type="cofactor">
    <cofactor evidence="1">
        <name>Mo-bis(molybdopterin guanine dinucleotide)</name>
        <dbReference type="ChEBI" id="CHEBI:60539"/>
    </cofactor>
</comment>
<dbReference type="InterPro" id="IPR006656">
    <property type="entry name" value="Mopterin_OxRdtase"/>
</dbReference>
<gene>
    <name evidence="6" type="primary">torA2_1</name>
    <name evidence="6" type="ORF">NCTC7406_01882</name>
</gene>
<dbReference type="GO" id="GO:0009055">
    <property type="term" value="F:electron transfer activity"/>
    <property type="evidence" value="ECO:0007669"/>
    <property type="project" value="TreeGrafter"/>
</dbReference>
<evidence type="ECO:0000259" key="5">
    <source>
        <dbReference type="Pfam" id="PF18364"/>
    </source>
</evidence>
<dbReference type="SUPFAM" id="SSF53706">
    <property type="entry name" value="Formate dehydrogenase/DMSO reductase, domains 1-3"/>
    <property type="match status" value="1"/>
</dbReference>
<dbReference type="PROSITE" id="PS51318">
    <property type="entry name" value="TAT"/>
    <property type="match status" value="1"/>
</dbReference>
<feature type="chain" id="PRO_5018680431" evidence="3">
    <location>
        <begin position="28"/>
        <end position="462"/>
    </location>
</feature>
<feature type="domain" description="Molybdopterin oxidoreductase" evidence="4">
    <location>
        <begin position="92"/>
        <end position="409"/>
    </location>
</feature>
<evidence type="ECO:0000259" key="4">
    <source>
        <dbReference type="Pfam" id="PF00384"/>
    </source>
</evidence>
<dbReference type="PANTHER" id="PTHR43742">
    <property type="entry name" value="TRIMETHYLAMINE-N-OXIDE REDUCTASE"/>
    <property type="match status" value="1"/>
</dbReference>
<dbReference type="GO" id="GO:0030151">
    <property type="term" value="F:molybdenum ion binding"/>
    <property type="evidence" value="ECO:0007669"/>
    <property type="project" value="TreeGrafter"/>
</dbReference>
<dbReference type="GO" id="GO:0009061">
    <property type="term" value="P:anaerobic respiration"/>
    <property type="evidence" value="ECO:0007669"/>
    <property type="project" value="TreeGrafter"/>
</dbReference>
<dbReference type="FunFam" id="3.40.228.10:FF:000003">
    <property type="entry name" value="Biotin sulfoxide reductase 2"/>
    <property type="match status" value="1"/>
</dbReference>
<dbReference type="EMBL" id="LR134142">
    <property type="protein sequence ID" value="VEA05354.1"/>
    <property type="molecule type" value="Genomic_DNA"/>
</dbReference>
<dbReference type="Proteomes" id="UP000276345">
    <property type="component" value="Chromosome"/>
</dbReference>
<feature type="signal peptide" evidence="3">
    <location>
        <begin position="1"/>
        <end position="27"/>
    </location>
</feature>
<name>A0A3S4G428_SALET</name>
<dbReference type="PANTHER" id="PTHR43742:SF4">
    <property type="entry name" value="TRIMETHYLAMINE-N-OXIDE REDUCTASE 1"/>
    <property type="match status" value="1"/>
</dbReference>
<evidence type="ECO:0000256" key="3">
    <source>
        <dbReference type="SAM" id="SignalP"/>
    </source>
</evidence>
<dbReference type="Gene3D" id="3.90.55.10">
    <property type="entry name" value="Dimethylsulfoxide Reductase, domain 3"/>
    <property type="match status" value="1"/>
</dbReference>
<dbReference type="Pfam" id="PF00384">
    <property type="entry name" value="Molybdopterin"/>
    <property type="match status" value="1"/>
</dbReference>
<proteinExistence type="predicted"/>
<evidence type="ECO:0000313" key="6">
    <source>
        <dbReference type="EMBL" id="VEA05354.1"/>
    </source>
</evidence>